<keyword evidence="2" id="KW-1185">Reference proteome</keyword>
<name>A0A3D8JV71_9BURK</name>
<dbReference type="OrthoDB" id="9153483at2"/>
<evidence type="ECO:0008006" key="3">
    <source>
        <dbReference type="Google" id="ProtNLM"/>
    </source>
</evidence>
<sequence>MENHVLQDGAPASSSPVVRVSLANFDPARFTEVNQMAEDIGEYLIPAIKKLPGLIHYYAACSPKGSMIHVSIWDTDEHAQQMSHLKEMIVDAKNDAEKVGVVFTPIVHYPTNWKIIIPQ</sequence>
<comment type="caution">
    <text evidence="1">The sequence shown here is derived from an EMBL/GenBank/DDBJ whole genome shotgun (WGS) entry which is preliminary data.</text>
</comment>
<reference evidence="1 2" key="1">
    <citation type="submission" date="2018-08" db="EMBL/GenBank/DDBJ databases">
        <title>Paraburkholderia sp. DHOM06 isolated from forest soil.</title>
        <authorList>
            <person name="Gao Z.-H."/>
            <person name="Qiu L.-H."/>
        </authorList>
    </citation>
    <scope>NUCLEOTIDE SEQUENCE [LARGE SCALE GENOMIC DNA]</scope>
    <source>
        <strain evidence="1 2">DHOM06</strain>
    </source>
</reference>
<proteinExistence type="predicted"/>
<gene>
    <name evidence="1" type="ORF">DWV00_22080</name>
</gene>
<evidence type="ECO:0000313" key="1">
    <source>
        <dbReference type="EMBL" id="RDU96692.1"/>
    </source>
</evidence>
<organism evidence="1 2">
    <name type="scientific">Trinickia dinghuensis</name>
    <dbReference type="NCBI Taxonomy" id="2291023"/>
    <lineage>
        <taxon>Bacteria</taxon>
        <taxon>Pseudomonadati</taxon>
        <taxon>Pseudomonadota</taxon>
        <taxon>Betaproteobacteria</taxon>
        <taxon>Burkholderiales</taxon>
        <taxon>Burkholderiaceae</taxon>
        <taxon>Trinickia</taxon>
    </lineage>
</organism>
<dbReference type="AlphaFoldDB" id="A0A3D8JV71"/>
<accession>A0A3D8JV71</accession>
<dbReference type="Proteomes" id="UP000256838">
    <property type="component" value="Unassembled WGS sequence"/>
</dbReference>
<evidence type="ECO:0000313" key="2">
    <source>
        <dbReference type="Proteomes" id="UP000256838"/>
    </source>
</evidence>
<dbReference type="RefSeq" id="WP_115535746.1">
    <property type="nucleotide sequence ID" value="NZ_QRGA01000013.1"/>
</dbReference>
<protein>
    <recommendedName>
        <fullName evidence="3">ABM domain-containing protein</fullName>
    </recommendedName>
</protein>
<dbReference type="EMBL" id="QRGA01000013">
    <property type="protein sequence ID" value="RDU96692.1"/>
    <property type="molecule type" value="Genomic_DNA"/>
</dbReference>